<gene>
    <name evidence="1" type="ORF">GPM918_LOCUS19980</name>
    <name evidence="2" type="ORF">SRO942_LOCUS19977</name>
</gene>
<evidence type="ECO:0000313" key="2">
    <source>
        <dbReference type="EMBL" id="CAF3890404.1"/>
    </source>
</evidence>
<comment type="caution">
    <text evidence="1">The sequence shown here is derived from an EMBL/GenBank/DDBJ whole genome shotgun (WGS) entry which is preliminary data.</text>
</comment>
<organism evidence="1 3">
    <name type="scientific">Didymodactylos carnosus</name>
    <dbReference type="NCBI Taxonomy" id="1234261"/>
    <lineage>
        <taxon>Eukaryota</taxon>
        <taxon>Metazoa</taxon>
        <taxon>Spiralia</taxon>
        <taxon>Gnathifera</taxon>
        <taxon>Rotifera</taxon>
        <taxon>Eurotatoria</taxon>
        <taxon>Bdelloidea</taxon>
        <taxon>Philodinida</taxon>
        <taxon>Philodinidae</taxon>
        <taxon>Didymodactylos</taxon>
    </lineage>
</organism>
<reference evidence="1" key="1">
    <citation type="submission" date="2021-02" db="EMBL/GenBank/DDBJ databases">
        <authorList>
            <person name="Nowell W R."/>
        </authorList>
    </citation>
    <scope>NUCLEOTIDE SEQUENCE</scope>
</reference>
<evidence type="ECO:0000313" key="3">
    <source>
        <dbReference type="Proteomes" id="UP000663829"/>
    </source>
</evidence>
<dbReference type="AlphaFoldDB" id="A0A814QZW9"/>
<dbReference type="EMBL" id="CAJOBC010006191">
    <property type="protein sequence ID" value="CAF3890404.1"/>
    <property type="molecule type" value="Genomic_DNA"/>
</dbReference>
<dbReference type="Proteomes" id="UP000681722">
    <property type="component" value="Unassembled WGS sequence"/>
</dbReference>
<evidence type="ECO:0000313" key="1">
    <source>
        <dbReference type="EMBL" id="CAF1126846.1"/>
    </source>
</evidence>
<proteinExistence type="predicted"/>
<dbReference type="Proteomes" id="UP000663829">
    <property type="component" value="Unassembled WGS sequence"/>
</dbReference>
<protein>
    <submittedName>
        <fullName evidence="1">Uncharacterized protein</fullName>
    </submittedName>
</protein>
<accession>A0A814QZW9</accession>
<sequence>MYILGCSSTLLDFENVANTTFSVPVPQGYGNFNWSSINLLNASYAGNYSGFYTALTSGQYVIYGTAGTMYSLSNTFTLNSFVSAAGWSDNLCFNIAGFRASIRRYFQGFLLQGTVATIITLNWTDIDMLTLSSCCGIAHTGFQVFNQYFAIDNMCVTF</sequence>
<name>A0A814QZW9_9BILA</name>
<keyword evidence="3" id="KW-1185">Reference proteome</keyword>
<dbReference type="EMBL" id="CAJNOQ010006191">
    <property type="protein sequence ID" value="CAF1126846.1"/>
    <property type="molecule type" value="Genomic_DNA"/>
</dbReference>